<sequence>MAPVPVSGMPPSSDPAMSGVSSHHSPVVLPSQAFGMPGPPSDPDISLSLSAEPIPARLVQMIQSGQFVEMKELLGDYIGLTQHFESSACYFPMVLPSSARPRLQEVSTLCLWIYCFLTYLAVLVPDQFIQDRLVYARSLVQESLCHGGRGWLDYERLFLQQVALDHSLSWGTLHPSLVASTILSQHAGSGTFCQVCQGCDHSSA</sequence>
<dbReference type="AlphaFoldDB" id="A0A1X7VFC7"/>
<name>A0A1X7VFC7_AMPQE</name>
<accession>A0A1X7VFC7</accession>
<evidence type="ECO:0000256" key="1">
    <source>
        <dbReference type="SAM" id="MobiDB-lite"/>
    </source>
</evidence>
<protein>
    <submittedName>
        <fullName evidence="2">Uncharacterized protein</fullName>
    </submittedName>
</protein>
<evidence type="ECO:0000313" key="2">
    <source>
        <dbReference type="EnsemblMetazoa" id="Aqu2.1.38217_001"/>
    </source>
</evidence>
<feature type="region of interest" description="Disordered" evidence="1">
    <location>
        <begin position="1"/>
        <end position="24"/>
    </location>
</feature>
<dbReference type="OrthoDB" id="5985771at2759"/>
<proteinExistence type="predicted"/>
<organism evidence="2">
    <name type="scientific">Amphimedon queenslandica</name>
    <name type="common">Sponge</name>
    <dbReference type="NCBI Taxonomy" id="400682"/>
    <lineage>
        <taxon>Eukaryota</taxon>
        <taxon>Metazoa</taxon>
        <taxon>Porifera</taxon>
        <taxon>Demospongiae</taxon>
        <taxon>Heteroscleromorpha</taxon>
        <taxon>Haplosclerida</taxon>
        <taxon>Niphatidae</taxon>
        <taxon>Amphimedon</taxon>
    </lineage>
</organism>
<dbReference type="InParanoid" id="A0A1X7VFC7"/>
<reference evidence="2" key="1">
    <citation type="submission" date="2017-05" db="UniProtKB">
        <authorList>
            <consortium name="EnsemblMetazoa"/>
        </authorList>
    </citation>
    <scope>IDENTIFICATION</scope>
</reference>
<dbReference type="EnsemblMetazoa" id="Aqu2.1.38217_001">
    <property type="protein sequence ID" value="Aqu2.1.38217_001"/>
    <property type="gene ID" value="Aqu2.1.38217"/>
</dbReference>